<dbReference type="PANTHER" id="PTHR31001:SF56">
    <property type="entry name" value="ZN(2)-C6 FUNGAL-TYPE DOMAIN-CONTAINING PROTEIN"/>
    <property type="match status" value="1"/>
</dbReference>
<dbReference type="Gene3D" id="4.10.240.10">
    <property type="entry name" value="Zn(2)-C6 fungal-type DNA-binding domain"/>
    <property type="match status" value="1"/>
</dbReference>
<dbReference type="SMART" id="SM00906">
    <property type="entry name" value="Fungal_trans"/>
    <property type="match status" value="1"/>
</dbReference>
<dbReference type="PROSITE" id="PS00463">
    <property type="entry name" value="ZN2_CY6_FUNGAL_1"/>
    <property type="match status" value="1"/>
</dbReference>
<evidence type="ECO:0008006" key="9">
    <source>
        <dbReference type="Google" id="ProtNLM"/>
    </source>
</evidence>
<dbReference type="CDD" id="cd00067">
    <property type="entry name" value="GAL4"/>
    <property type="match status" value="1"/>
</dbReference>
<dbReference type="PROSITE" id="PS50048">
    <property type="entry name" value="ZN2_CY6_FUNGAL_2"/>
    <property type="match status" value="1"/>
</dbReference>
<dbReference type="OrthoDB" id="424974at2759"/>
<dbReference type="InterPro" id="IPR001138">
    <property type="entry name" value="Zn2Cys6_DnaBD"/>
</dbReference>
<organism evidence="7 8">
    <name type="scientific">Heliocybe sulcata</name>
    <dbReference type="NCBI Taxonomy" id="5364"/>
    <lineage>
        <taxon>Eukaryota</taxon>
        <taxon>Fungi</taxon>
        <taxon>Dikarya</taxon>
        <taxon>Basidiomycota</taxon>
        <taxon>Agaricomycotina</taxon>
        <taxon>Agaricomycetes</taxon>
        <taxon>Gloeophyllales</taxon>
        <taxon>Gloeophyllaceae</taxon>
        <taxon>Heliocybe</taxon>
    </lineage>
</organism>
<feature type="domain" description="4Fe-4S ferredoxin-type" evidence="6">
    <location>
        <begin position="21"/>
        <end position="53"/>
    </location>
</feature>
<dbReference type="SUPFAM" id="SSF57701">
    <property type="entry name" value="Zn2/Cys6 DNA-binding domain"/>
    <property type="match status" value="1"/>
</dbReference>
<evidence type="ECO:0000256" key="2">
    <source>
        <dbReference type="ARBA" id="ARBA00022723"/>
    </source>
</evidence>
<evidence type="ECO:0000256" key="3">
    <source>
        <dbReference type="ARBA" id="ARBA00023242"/>
    </source>
</evidence>
<dbReference type="PANTHER" id="PTHR31001">
    <property type="entry name" value="UNCHARACTERIZED TRANSCRIPTIONAL REGULATORY PROTEIN"/>
    <property type="match status" value="1"/>
</dbReference>
<dbReference type="GO" id="GO:0006351">
    <property type="term" value="P:DNA-templated transcription"/>
    <property type="evidence" value="ECO:0007669"/>
    <property type="project" value="InterPro"/>
</dbReference>
<dbReference type="SMART" id="SM00066">
    <property type="entry name" value="GAL4"/>
    <property type="match status" value="1"/>
</dbReference>
<evidence type="ECO:0000256" key="4">
    <source>
        <dbReference type="SAM" id="MobiDB-lite"/>
    </source>
</evidence>
<gene>
    <name evidence="7" type="ORF">OE88DRAFT_1462788</name>
</gene>
<dbReference type="InterPro" id="IPR017896">
    <property type="entry name" value="4Fe4S_Fe-S-bd"/>
</dbReference>
<dbReference type="Pfam" id="PF04082">
    <property type="entry name" value="Fungal_trans"/>
    <property type="match status" value="1"/>
</dbReference>
<feature type="region of interest" description="Disordered" evidence="4">
    <location>
        <begin position="83"/>
        <end position="123"/>
    </location>
</feature>
<evidence type="ECO:0000313" key="7">
    <source>
        <dbReference type="EMBL" id="TFK51727.1"/>
    </source>
</evidence>
<protein>
    <recommendedName>
        <fullName evidence="9">Zn(2)-C6 fungal-type domain-containing protein</fullName>
    </recommendedName>
</protein>
<accession>A0A5C3N362</accession>
<proteinExistence type="predicted"/>
<keyword evidence="3" id="KW-0539">Nucleus</keyword>
<dbReference type="InterPro" id="IPR007219">
    <property type="entry name" value="XnlR_reg_dom"/>
</dbReference>
<dbReference type="GO" id="GO:0003677">
    <property type="term" value="F:DNA binding"/>
    <property type="evidence" value="ECO:0007669"/>
    <property type="project" value="InterPro"/>
</dbReference>
<dbReference type="GO" id="GO:0000981">
    <property type="term" value="F:DNA-binding transcription factor activity, RNA polymerase II-specific"/>
    <property type="evidence" value="ECO:0007669"/>
    <property type="project" value="InterPro"/>
</dbReference>
<dbReference type="GO" id="GO:0008270">
    <property type="term" value="F:zinc ion binding"/>
    <property type="evidence" value="ECO:0007669"/>
    <property type="project" value="InterPro"/>
</dbReference>
<sequence length="818" mass="90647">MNPGEHSHERRGLSCAECRRSKLKCDRVFPCQSCIRRGCAKICPDGAMPATKGNKVLAAHARKLADQNKAQAVRIRELEKALADAQTGSGGGPHPLLQTTSSSNGVTPVSEGPHSDDPTDTEVSKAIGSLSIGNDGQVKYHGESAGSDYLQTLLPSETDEMARKIKDPKYLGLPFELAELANSFPLGLRDCPYTKQHFIPFLPKRDQTLRLADLYYSHAAWMYDPVVREEFMGEIMPAVQYDVSGTAISLDALHPHRLSVFFMVLATGTLFDDSIDSPTIVAEQYNALACAALSLKSILDEANTTAVQALFMLFHFVFLSDRAGNERRWLLVGICSRVAQIIGLQRDSAGWNLELAEVQRRRILFWELFTWDAWTSVVNGRPPAMNIHNIDARFPEDLDPTTKASGDVDLGFHAWKFRYSAVCLSVSVDHVFNIRQSSYNALQDLDVKIRTFPVPAQLQAPVEGSEAGRSWSPDPVRAMQQYCILCERESNLMYIHRSYFAQAIRSGSVNPLTHKYADSVVAAYRSALRLISSLRGLYPVHPARTRRVWFFWSNCFSACVILGALIVEAPACDLASNALQEFNQAYGFWEEGSRLCRPPGTMTTLSKLRQRAFAAFEAARTGNPSTGPVSSSRRTTYDNSNGLDELEVLEGRKSVIARSRSPSQSPLTHAAVPSFPESQVRGEVGPHANIAHAAAMPPTYALSDAGLPVERPYVNQFGDTHPSMIGFYQGYESAGYDVSNERYAPHQEYQQMAGPSMERRPSLEGHGYVQADLAHHSYAAPAPVAHPQAQYQYMHQVGAMPPRNQDEVWRNFVHHLDL</sequence>
<dbReference type="InterPro" id="IPR050613">
    <property type="entry name" value="Sec_Metabolite_Reg"/>
</dbReference>
<dbReference type="STRING" id="5364.A0A5C3N362"/>
<dbReference type="CDD" id="cd12148">
    <property type="entry name" value="fungal_TF_MHR"/>
    <property type="match status" value="1"/>
</dbReference>
<dbReference type="AlphaFoldDB" id="A0A5C3N362"/>
<dbReference type="EMBL" id="ML213510">
    <property type="protein sequence ID" value="TFK51727.1"/>
    <property type="molecule type" value="Genomic_DNA"/>
</dbReference>
<dbReference type="Proteomes" id="UP000305948">
    <property type="component" value="Unassembled WGS sequence"/>
</dbReference>
<evidence type="ECO:0000259" key="6">
    <source>
        <dbReference type="PROSITE" id="PS51379"/>
    </source>
</evidence>
<feature type="compositionally biased region" description="Polar residues" evidence="4">
    <location>
        <begin position="97"/>
        <end position="107"/>
    </location>
</feature>
<feature type="domain" description="Zn(2)-C6 fungal-type" evidence="5">
    <location>
        <begin position="14"/>
        <end position="43"/>
    </location>
</feature>
<evidence type="ECO:0000259" key="5">
    <source>
        <dbReference type="PROSITE" id="PS50048"/>
    </source>
</evidence>
<comment type="subcellular location">
    <subcellularLocation>
        <location evidence="1">Nucleus</location>
    </subcellularLocation>
</comment>
<dbReference type="InterPro" id="IPR036864">
    <property type="entry name" value="Zn2-C6_fun-type_DNA-bd_sf"/>
</dbReference>
<evidence type="ECO:0000313" key="8">
    <source>
        <dbReference type="Proteomes" id="UP000305948"/>
    </source>
</evidence>
<keyword evidence="8" id="KW-1185">Reference proteome</keyword>
<dbReference type="PROSITE" id="PS51379">
    <property type="entry name" value="4FE4S_FER_2"/>
    <property type="match status" value="1"/>
</dbReference>
<keyword evidence="2" id="KW-0479">Metal-binding</keyword>
<evidence type="ECO:0000256" key="1">
    <source>
        <dbReference type="ARBA" id="ARBA00004123"/>
    </source>
</evidence>
<name>A0A5C3N362_9AGAM</name>
<reference evidence="7 8" key="1">
    <citation type="journal article" date="2019" name="Nat. Ecol. Evol.">
        <title>Megaphylogeny resolves global patterns of mushroom evolution.</title>
        <authorList>
            <person name="Varga T."/>
            <person name="Krizsan K."/>
            <person name="Foldi C."/>
            <person name="Dima B."/>
            <person name="Sanchez-Garcia M."/>
            <person name="Sanchez-Ramirez S."/>
            <person name="Szollosi G.J."/>
            <person name="Szarkandi J.G."/>
            <person name="Papp V."/>
            <person name="Albert L."/>
            <person name="Andreopoulos W."/>
            <person name="Angelini C."/>
            <person name="Antonin V."/>
            <person name="Barry K.W."/>
            <person name="Bougher N.L."/>
            <person name="Buchanan P."/>
            <person name="Buyck B."/>
            <person name="Bense V."/>
            <person name="Catcheside P."/>
            <person name="Chovatia M."/>
            <person name="Cooper J."/>
            <person name="Damon W."/>
            <person name="Desjardin D."/>
            <person name="Finy P."/>
            <person name="Geml J."/>
            <person name="Haridas S."/>
            <person name="Hughes K."/>
            <person name="Justo A."/>
            <person name="Karasinski D."/>
            <person name="Kautmanova I."/>
            <person name="Kiss B."/>
            <person name="Kocsube S."/>
            <person name="Kotiranta H."/>
            <person name="LaButti K.M."/>
            <person name="Lechner B.E."/>
            <person name="Liimatainen K."/>
            <person name="Lipzen A."/>
            <person name="Lukacs Z."/>
            <person name="Mihaltcheva S."/>
            <person name="Morgado L.N."/>
            <person name="Niskanen T."/>
            <person name="Noordeloos M.E."/>
            <person name="Ohm R.A."/>
            <person name="Ortiz-Santana B."/>
            <person name="Ovrebo C."/>
            <person name="Racz N."/>
            <person name="Riley R."/>
            <person name="Savchenko A."/>
            <person name="Shiryaev A."/>
            <person name="Soop K."/>
            <person name="Spirin V."/>
            <person name="Szebenyi C."/>
            <person name="Tomsovsky M."/>
            <person name="Tulloss R.E."/>
            <person name="Uehling J."/>
            <person name="Grigoriev I.V."/>
            <person name="Vagvolgyi C."/>
            <person name="Papp T."/>
            <person name="Martin F.M."/>
            <person name="Miettinen O."/>
            <person name="Hibbett D.S."/>
            <person name="Nagy L.G."/>
        </authorList>
    </citation>
    <scope>NUCLEOTIDE SEQUENCE [LARGE SCALE GENOMIC DNA]</scope>
    <source>
        <strain evidence="7 8">OMC1185</strain>
    </source>
</reference>
<dbReference type="GO" id="GO:0005634">
    <property type="term" value="C:nucleus"/>
    <property type="evidence" value="ECO:0007669"/>
    <property type="project" value="UniProtKB-SubCell"/>
</dbReference>